<protein>
    <submittedName>
        <fullName evidence="3">Uncharacterized protein</fullName>
    </submittedName>
</protein>
<name>A0A1H2N1D9_9ACTN</name>
<evidence type="ECO:0000256" key="2">
    <source>
        <dbReference type="SAM" id="Phobius"/>
    </source>
</evidence>
<sequence>MTTGETSPWARGASPVPPPADPVSYDGPWQAGPPRPAPLPSLPVPGWTAAPPWTGAPVSDELLRRLPPPGASAPRPPLQPGEQDQRPATIGLSATLAVTASLLWVCGLSLFLLVAAAGTRALGPSGDDGVVFHLLDEAVLRMGDGLWVPLYGFPLASTVTGFCLLARRPWARVAHTVAGAAALAWAAWWLRESLLMWFVVAVYVVVAVAVLWVPSVGRWYAGRPRRAPEGFTLSG</sequence>
<feature type="transmembrane region" description="Helical" evidence="2">
    <location>
        <begin position="196"/>
        <end position="216"/>
    </location>
</feature>
<gene>
    <name evidence="3" type="ORF">SAMN04488544_3112</name>
</gene>
<dbReference type="AlphaFoldDB" id="A0A1H2N1D9"/>
<proteinExistence type="predicted"/>
<keyword evidence="2" id="KW-0472">Membrane</keyword>
<evidence type="ECO:0000256" key="1">
    <source>
        <dbReference type="SAM" id="MobiDB-lite"/>
    </source>
</evidence>
<dbReference type="OrthoDB" id="3731109at2"/>
<reference evidence="4" key="1">
    <citation type="submission" date="2016-10" db="EMBL/GenBank/DDBJ databases">
        <authorList>
            <person name="Varghese N."/>
            <person name="Submissions S."/>
        </authorList>
    </citation>
    <scope>NUCLEOTIDE SEQUENCE [LARGE SCALE GENOMIC DNA]</scope>
    <source>
        <strain evidence="4">DSM 21743</strain>
    </source>
</reference>
<evidence type="ECO:0000313" key="3">
    <source>
        <dbReference type="EMBL" id="SDU99144.1"/>
    </source>
</evidence>
<feature type="region of interest" description="Disordered" evidence="1">
    <location>
        <begin position="1"/>
        <end position="86"/>
    </location>
</feature>
<organism evidence="3 4">
    <name type="scientific">Microlunatus sagamiharensis</name>
    <dbReference type="NCBI Taxonomy" id="546874"/>
    <lineage>
        <taxon>Bacteria</taxon>
        <taxon>Bacillati</taxon>
        <taxon>Actinomycetota</taxon>
        <taxon>Actinomycetes</taxon>
        <taxon>Propionibacteriales</taxon>
        <taxon>Propionibacteriaceae</taxon>
        <taxon>Microlunatus</taxon>
    </lineage>
</organism>
<feature type="compositionally biased region" description="Pro residues" evidence="1">
    <location>
        <begin position="66"/>
        <end position="79"/>
    </location>
</feature>
<feature type="compositionally biased region" description="Pro residues" evidence="1">
    <location>
        <begin position="31"/>
        <end position="43"/>
    </location>
</feature>
<dbReference type="Proteomes" id="UP000198825">
    <property type="component" value="Chromosome I"/>
</dbReference>
<dbReference type="RefSeq" id="WP_091076166.1">
    <property type="nucleotide sequence ID" value="NZ_LT629799.1"/>
</dbReference>
<feature type="transmembrane region" description="Helical" evidence="2">
    <location>
        <begin position="146"/>
        <end position="166"/>
    </location>
</feature>
<keyword evidence="2" id="KW-0812">Transmembrane</keyword>
<keyword evidence="4" id="KW-1185">Reference proteome</keyword>
<evidence type="ECO:0000313" key="4">
    <source>
        <dbReference type="Proteomes" id="UP000198825"/>
    </source>
</evidence>
<accession>A0A1H2N1D9</accession>
<feature type="transmembrane region" description="Helical" evidence="2">
    <location>
        <begin position="173"/>
        <end position="190"/>
    </location>
</feature>
<dbReference type="EMBL" id="LT629799">
    <property type="protein sequence ID" value="SDU99144.1"/>
    <property type="molecule type" value="Genomic_DNA"/>
</dbReference>
<keyword evidence="2" id="KW-1133">Transmembrane helix</keyword>
<feature type="transmembrane region" description="Helical" evidence="2">
    <location>
        <begin position="94"/>
        <end position="117"/>
    </location>
</feature>
<dbReference type="STRING" id="546874.SAMN04488544_3112"/>